<dbReference type="EMBL" id="CP034457">
    <property type="protein sequence ID" value="QBM86914.1"/>
    <property type="molecule type" value="Genomic_DNA"/>
</dbReference>
<feature type="compositionally biased region" description="Basic and acidic residues" evidence="1">
    <location>
        <begin position="164"/>
        <end position="175"/>
    </location>
</feature>
<gene>
    <name evidence="3" type="ORF">METSCH_B01050</name>
</gene>
<evidence type="ECO:0000256" key="2">
    <source>
        <dbReference type="SAM" id="Phobius"/>
    </source>
</evidence>
<name>A0A4P6XMR5_9ASCO</name>
<evidence type="ECO:0000313" key="3">
    <source>
        <dbReference type="EMBL" id="QBM86914.1"/>
    </source>
</evidence>
<dbReference type="Proteomes" id="UP000292447">
    <property type="component" value="Chromosome II"/>
</dbReference>
<accession>A0A4P6XMR5</accession>
<keyword evidence="2" id="KW-1133">Transmembrane helix</keyword>
<protein>
    <submittedName>
        <fullName evidence="3">Uncharacterized protein</fullName>
    </submittedName>
</protein>
<reference evidence="4" key="1">
    <citation type="submission" date="2019-03" db="EMBL/GenBank/DDBJ databases">
        <title>Snf2 controls pulcherriminic acid biosynthesis and connects pigmentation and antifungal activity of the yeast Metschnikowia pulcherrima.</title>
        <authorList>
            <person name="Gore-Lloyd D."/>
            <person name="Sumann I."/>
            <person name="Brachmann A.O."/>
            <person name="Schneeberger K."/>
            <person name="Ortiz-Merino R.A."/>
            <person name="Moreno-Beltran M."/>
            <person name="Schlaefli M."/>
            <person name="Kirner P."/>
            <person name="Santos Kron A."/>
            <person name="Wolfe K.H."/>
            <person name="Piel J."/>
            <person name="Ahrens C.H."/>
            <person name="Henk D."/>
            <person name="Freimoser F.M."/>
        </authorList>
    </citation>
    <scope>NUCLEOTIDE SEQUENCE [LARGE SCALE GENOMIC DNA]</scope>
    <source>
        <strain evidence="4">APC 1.2</strain>
    </source>
</reference>
<keyword evidence="4" id="KW-1185">Reference proteome</keyword>
<feature type="compositionally biased region" description="Polar residues" evidence="1">
    <location>
        <begin position="152"/>
        <end position="162"/>
    </location>
</feature>
<evidence type="ECO:0000256" key="1">
    <source>
        <dbReference type="SAM" id="MobiDB-lite"/>
    </source>
</evidence>
<feature type="transmembrane region" description="Helical" evidence="2">
    <location>
        <begin position="40"/>
        <end position="57"/>
    </location>
</feature>
<organism evidence="3 4">
    <name type="scientific">Metschnikowia aff. pulcherrima</name>
    <dbReference type="NCBI Taxonomy" id="2163413"/>
    <lineage>
        <taxon>Eukaryota</taxon>
        <taxon>Fungi</taxon>
        <taxon>Dikarya</taxon>
        <taxon>Ascomycota</taxon>
        <taxon>Saccharomycotina</taxon>
        <taxon>Pichiomycetes</taxon>
        <taxon>Metschnikowiaceae</taxon>
        <taxon>Metschnikowia</taxon>
    </lineage>
</organism>
<proteinExistence type="predicted"/>
<dbReference type="AlphaFoldDB" id="A0A4P6XMR5"/>
<keyword evidence="2" id="KW-0472">Membrane</keyword>
<evidence type="ECO:0000313" key="4">
    <source>
        <dbReference type="Proteomes" id="UP000292447"/>
    </source>
</evidence>
<feature type="region of interest" description="Disordered" evidence="1">
    <location>
        <begin position="146"/>
        <end position="219"/>
    </location>
</feature>
<sequence>MQGSYNNNGLPRPYYMKPSKRGSVYDKMPKLVFLTNSRKLTGYLVMLFLFGLCVFLISQELKAPAETDYELIGATRNDKNTGDVGKLVDSAKASDLENDKPDLAMNKVQNSKGEYGRAVMEAPKGGMVNEAHIVGNDEDLVVDGKTKKNSQEKLSPSKNQGFKASREGDSLRKNDVLNQISRNKETKDEGSQAADLGKLSQPLKKMGDTKQIIEDSNRQ</sequence>
<keyword evidence="2" id="KW-0812">Transmembrane</keyword>
<feature type="compositionally biased region" description="Basic and acidic residues" evidence="1">
    <location>
        <begin position="205"/>
        <end position="219"/>
    </location>
</feature>